<evidence type="ECO:0000313" key="2">
    <source>
        <dbReference type="Proteomes" id="UP001188597"/>
    </source>
</evidence>
<organism evidence="1 2">
    <name type="scientific">Escallonia herrerae</name>
    <dbReference type="NCBI Taxonomy" id="1293975"/>
    <lineage>
        <taxon>Eukaryota</taxon>
        <taxon>Viridiplantae</taxon>
        <taxon>Streptophyta</taxon>
        <taxon>Embryophyta</taxon>
        <taxon>Tracheophyta</taxon>
        <taxon>Spermatophyta</taxon>
        <taxon>Magnoliopsida</taxon>
        <taxon>eudicotyledons</taxon>
        <taxon>Gunneridae</taxon>
        <taxon>Pentapetalae</taxon>
        <taxon>asterids</taxon>
        <taxon>campanulids</taxon>
        <taxon>Escalloniales</taxon>
        <taxon>Escalloniaceae</taxon>
        <taxon>Escallonia</taxon>
    </lineage>
</organism>
<keyword evidence="2" id="KW-1185">Reference proteome</keyword>
<gene>
    <name evidence="1" type="ORF">RJ639_030082</name>
</gene>
<comment type="caution">
    <text evidence="1">The sequence shown here is derived from an EMBL/GenBank/DDBJ whole genome shotgun (WGS) entry which is preliminary data.</text>
</comment>
<dbReference type="PANTHER" id="PTHR36856:SF1">
    <property type="entry name" value="OS07G0175200 PROTEIN"/>
    <property type="match status" value="1"/>
</dbReference>
<dbReference type="AlphaFoldDB" id="A0AA88X205"/>
<evidence type="ECO:0000313" key="1">
    <source>
        <dbReference type="EMBL" id="KAK3037189.1"/>
    </source>
</evidence>
<accession>A0AA88X205</accession>
<name>A0AA88X205_9ASTE</name>
<dbReference type="Proteomes" id="UP001188597">
    <property type="component" value="Unassembled WGS sequence"/>
</dbReference>
<proteinExistence type="predicted"/>
<dbReference type="EMBL" id="JAVXUP010000127">
    <property type="protein sequence ID" value="KAK3037189.1"/>
    <property type="molecule type" value="Genomic_DNA"/>
</dbReference>
<protein>
    <submittedName>
        <fullName evidence="1">Uncharacterized protein</fullName>
    </submittedName>
</protein>
<sequence length="141" mass="15626">MDFKGDENGVKKTMSPCDVEALKKCLKEHKGDHLKCQSHVEAFRSSCSLKKPNSPLQPASKVDIGSSPDIGCINIMYKRATLIIVNALGTPRFPKTDDTRRQPDMESPFSSSLFHSFCQLATLVFLEESGNLSVYLTVLTM</sequence>
<reference evidence="1" key="1">
    <citation type="submission" date="2022-12" db="EMBL/GenBank/DDBJ databases">
        <title>Draft genome assemblies for two species of Escallonia (Escalloniales).</title>
        <authorList>
            <person name="Chanderbali A."/>
            <person name="Dervinis C."/>
            <person name="Anghel I."/>
            <person name="Soltis D."/>
            <person name="Soltis P."/>
            <person name="Zapata F."/>
        </authorList>
    </citation>
    <scope>NUCLEOTIDE SEQUENCE</scope>
    <source>
        <strain evidence="1">UCBG64.0493</strain>
        <tissue evidence="1">Leaf</tissue>
    </source>
</reference>
<dbReference type="PANTHER" id="PTHR36856">
    <property type="entry name" value="OS07G0175200 PROTEIN"/>
    <property type="match status" value="1"/>
</dbReference>